<dbReference type="Proteomes" id="UP000091857">
    <property type="component" value="Chromosome 4"/>
</dbReference>
<dbReference type="InterPro" id="IPR047187">
    <property type="entry name" value="SF1_C_Upf1"/>
</dbReference>
<feature type="region of interest" description="Disordered" evidence="2">
    <location>
        <begin position="1463"/>
        <end position="1528"/>
    </location>
</feature>
<dbReference type="InterPro" id="IPR041679">
    <property type="entry name" value="DNA2/NAM7-like_C"/>
</dbReference>
<comment type="subcellular location">
    <subcellularLocation>
        <location evidence="1">Nucleus</location>
    </subcellularLocation>
</comment>
<dbReference type="InterPro" id="IPR026300">
    <property type="entry name" value="CWF11_fam"/>
</dbReference>
<dbReference type="InterPro" id="IPR032174">
    <property type="entry name" value="Aquarius_N"/>
</dbReference>
<dbReference type="CDD" id="cd18808">
    <property type="entry name" value="SF1_C_Upf1"/>
    <property type="match status" value="1"/>
</dbReference>
<evidence type="ECO:0000313" key="8">
    <source>
        <dbReference type="EMBL" id="OAY53462.1"/>
    </source>
</evidence>
<dbReference type="Pfam" id="PF21143">
    <property type="entry name" value="Aquarius_N_2nd"/>
    <property type="match status" value="1"/>
</dbReference>
<comment type="caution">
    <text evidence="8">The sequence shown here is derived from an EMBL/GenBank/DDBJ whole genome shotgun (WGS) entry which is preliminary data.</text>
</comment>
<dbReference type="Pfam" id="PF13086">
    <property type="entry name" value="AAA_11"/>
    <property type="match status" value="1"/>
</dbReference>
<dbReference type="GO" id="GO:0003729">
    <property type="term" value="F:mRNA binding"/>
    <property type="evidence" value="ECO:0000318"/>
    <property type="project" value="GO_Central"/>
</dbReference>
<evidence type="ECO:0000259" key="6">
    <source>
        <dbReference type="Pfam" id="PF21143"/>
    </source>
</evidence>
<keyword evidence="1" id="KW-0539">Nucleus</keyword>
<dbReference type="SUPFAM" id="SSF52540">
    <property type="entry name" value="P-loop containing nucleoside triphosphate hydrolases"/>
    <property type="match status" value="1"/>
</dbReference>
<gene>
    <name evidence="8" type="ORF">MANES_04G164800v8</name>
</gene>
<evidence type="ECO:0000259" key="7">
    <source>
        <dbReference type="Pfam" id="PF21144"/>
    </source>
</evidence>
<name>A0A2C9W341_MANES</name>
<evidence type="ECO:0000259" key="4">
    <source>
        <dbReference type="Pfam" id="PF13087"/>
    </source>
</evidence>
<dbReference type="Pfam" id="PF13087">
    <property type="entry name" value="AAA_12"/>
    <property type="match status" value="1"/>
</dbReference>
<dbReference type="Gene3D" id="3.40.50.300">
    <property type="entry name" value="P-loop containing nucleotide triphosphate hydrolases"/>
    <property type="match status" value="2"/>
</dbReference>
<feature type="domain" description="RNA helicase aquarius N-terminal" evidence="5">
    <location>
        <begin position="55"/>
        <end position="468"/>
    </location>
</feature>
<dbReference type="OrthoDB" id="1879at2759"/>
<feature type="compositionally biased region" description="Basic and acidic residues" evidence="2">
    <location>
        <begin position="1500"/>
        <end position="1513"/>
    </location>
</feature>
<dbReference type="PANTHER" id="PTHR10887">
    <property type="entry name" value="DNA2/NAM7 HELICASE FAMILY"/>
    <property type="match status" value="1"/>
</dbReference>
<dbReference type="FunFam" id="3.40.50.300:FF:000507">
    <property type="entry name" value="Pre-mRNA-splicing factor"/>
    <property type="match status" value="1"/>
</dbReference>
<organism evidence="8 9">
    <name type="scientific">Manihot esculenta</name>
    <name type="common">Cassava</name>
    <name type="synonym">Jatropha manihot</name>
    <dbReference type="NCBI Taxonomy" id="3983"/>
    <lineage>
        <taxon>Eukaryota</taxon>
        <taxon>Viridiplantae</taxon>
        <taxon>Streptophyta</taxon>
        <taxon>Embryophyta</taxon>
        <taxon>Tracheophyta</taxon>
        <taxon>Spermatophyta</taxon>
        <taxon>Magnoliopsida</taxon>
        <taxon>eudicotyledons</taxon>
        <taxon>Gunneridae</taxon>
        <taxon>Pentapetalae</taxon>
        <taxon>rosids</taxon>
        <taxon>fabids</taxon>
        <taxon>Malpighiales</taxon>
        <taxon>Euphorbiaceae</taxon>
        <taxon>Crotonoideae</taxon>
        <taxon>Manihoteae</taxon>
        <taxon>Manihot</taxon>
    </lineage>
</organism>
<dbReference type="PIRSF" id="PIRSF038901">
    <property type="entry name" value="AQR_cwf11"/>
    <property type="match status" value="1"/>
</dbReference>
<feature type="domain" description="DNA2/NAM7 helicase-like C-terminal" evidence="4">
    <location>
        <begin position="1186"/>
        <end position="1378"/>
    </location>
</feature>
<dbReference type="InterPro" id="IPR048967">
    <property type="entry name" value="Aquarius_insert"/>
</dbReference>
<sequence>MTKVYGTGAYDFKRHHVAEYPVEVQTHLGDKPVESKPGSTLPNSITLSEIQRDQLTKIAAANWLQTGGTGSEEKKNDFDPELVKQIYETELKVKDGRKPVPLQRVMILEVSQYLENYLWPNFDPETATFEHVMSMILMINEKFRENVAAWLCFYDRKDVFKEFLERVIRLKEGRELSIAEKTNYLVFMINAFQSLEDEIVSETVLKLGSLQSWYSLSYGRFQMELCLNTDLIKKWKRMIKREAKEAMKQGELFDPSTSLEVKFLRNLIEEFLDVLDFQVFPHSSSLSEDGLDIGFEGVDDAAVLYCERFMEFLIDLLSQLPTRRYLRPLVADVAVVAKCHLSALYRHEKGKLFAQLVDLLQFYERFEINDHVGTQLTDDEVLQSHYDRFQAFQLLAFKKIPKLRELALSNIGAIHKRADLSKKLSVLSPEELKDLVCYKLKLVSDRDPWSKRVDFLIEVMVSFFEKQQSQKEAINALPLYPNEQIMWDESVVPSINYSGEGCLALPKLNLQFLTLHDYLLRNFNLFRLESTYEIREDIQEAVPHLLAYINNEGETAFRGWSRMAVPIKEFKITEVKQPNIGEVKPSSVTAEVTFSISSYKAQIRSEWNSLKEHDVLFLLSIRPSFEPLSAEEAGKATVPQRLGLQYVRGCEIIEIRDEEGTLMNDFTGRIKRDEWKPPKGELRTVTLALDTAQYHMDVTDIAEKGAEDVYKTFNVLMRRKPKENNFKAILESIRDLMNEYCIVPDWLHNVFLGYGNPSAAQWTNMPDLLETVDFKDTFLDADHLKESFPDYQVCFVNPDSTESLNPKPPFRIRLPRTMKGNTHAVPGNKKLSIDSMNDANMEDAGSEKEKLIVEAYIPPDPGPYPQDQPKQNSVRFTPTQIGAIISGIQPGLTMVVGPPGTGKTDTAVQILNVLYHNCPSQRTLIITHSNQALNDLFEKIMQRDVPARYLLRLGQGEQELATDLDFSRQGRVNAMLVRRLELLNEVERLARSLQLPEDVGYTCETAGYFWLLHVYSRWEQFLAACEDNKDKPTFVQDRFPFKEFFSNMPQPVLTGQSFEKDMRAAMGCFRHLKTMFQELEECRAFELLKSTADRANYLMTKQAKIVAMTCTHAALKRKDFLQLGFKYDNLLMEESAQILEIETFIPMLLQRQEDGYARLKRCILIGDHHQLPPVVKNMAFQKYSHMDQSLFTRFVRLGIPYIELNAQGRARPSIAKLYNWRYRDLGDLPYVKEGAIFHKANAGFSYEYQLVDVPDYHGRGETAPSPWFYQNEGEAEYVVSVYVYMRLLGYPANKISILTTYNGQKLLIRDVINRRCVPYDFIGPPSKVTTVDKFQGQQNDFILLSLVRTRFVGHLRDVRRLVVAMSRARLGLYVFCRRSLFEQCYELQPTFQLLLQRPDHLALNLNENLSHTERPVEDVGQPYLVSGVEEMGHIVIDKINQLYQARMMNYQFEQYYSSNTSAPANGAWDNTQHESKSEEVEEMEGIESGQNEDLPLQGKPDGERDAEMGRNDENGVPSESTNEETDKV</sequence>
<keyword evidence="9" id="KW-1185">Reference proteome</keyword>
<accession>A0A2C9W341</accession>
<dbReference type="GO" id="GO:0004386">
    <property type="term" value="F:helicase activity"/>
    <property type="evidence" value="ECO:0007669"/>
    <property type="project" value="InterPro"/>
</dbReference>
<proteinExistence type="inferred from homology"/>
<dbReference type="GO" id="GO:0000398">
    <property type="term" value="P:mRNA splicing, via spliceosome"/>
    <property type="evidence" value="ECO:0007669"/>
    <property type="project" value="InterPro"/>
</dbReference>
<protein>
    <recommendedName>
        <fullName evidence="10">Intron-binding protein aquarius</fullName>
    </recommendedName>
</protein>
<evidence type="ECO:0000259" key="5">
    <source>
        <dbReference type="Pfam" id="PF16399"/>
    </source>
</evidence>
<dbReference type="InterPro" id="IPR027417">
    <property type="entry name" value="P-loop_NTPase"/>
</dbReference>
<dbReference type="Pfam" id="PF21144">
    <property type="entry name" value="Aquarius_N_3rd"/>
    <property type="match status" value="1"/>
</dbReference>
<dbReference type="InterPro" id="IPR041677">
    <property type="entry name" value="DNA2/NAM7_AAA_11"/>
</dbReference>
<dbReference type="Gramene" id="Manes.04G164800.1.v8.1">
    <property type="protein sequence ID" value="Manes.04G164800.1.v8.1.CDS"/>
    <property type="gene ID" value="Manes.04G164800.v8.1"/>
</dbReference>
<evidence type="ECO:0000313" key="9">
    <source>
        <dbReference type="Proteomes" id="UP000091857"/>
    </source>
</evidence>
<evidence type="ECO:0000256" key="1">
    <source>
        <dbReference type="PIRNR" id="PIRNR038901"/>
    </source>
</evidence>
<feature type="domain" description="DNA2/NAM7 helicase helicase" evidence="3">
    <location>
        <begin position="888"/>
        <end position="1177"/>
    </location>
</feature>
<comment type="similarity">
    <text evidence="1">Belongs to the CWF11 family.</text>
</comment>
<feature type="domain" description="RNA helicase aquarius beta-barrel" evidence="6">
    <location>
        <begin position="550"/>
        <end position="719"/>
    </location>
</feature>
<evidence type="ECO:0008006" key="10">
    <source>
        <dbReference type="Google" id="ProtNLM"/>
    </source>
</evidence>
<dbReference type="InterPro" id="IPR045055">
    <property type="entry name" value="DNA2/NAM7-like"/>
</dbReference>
<dbReference type="STRING" id="3983.A0A2C9W341"/>
<evidence type="ECO:0000256" key="2">
    <source>
        <dbReference type="SAM" id="MobiDB-lite"/>
    </source>
</evidence>
<dbReference type="CDD" id="cd17935">
    <property type="entry name" value="EEXXQc_AQR"/>
    <property type="match status" value="1"/>
</dbReference>
<dbReference type="Pfam" id="PF16399">
    <property type="entry name" value="Aquarius_N_1st"/>
    <property type="match status" value="1"/>
</dbReference>
<dbReference type="PANTHER" id="PTHR10887:SF5">
    <property type="entry name" value="RNA HELICASE AQUARIUS"/>
    <property type="match status" value="1"/>
</dbReference>
<dbReference type="OMA" id="YRVWLDC"/>
<keyword evidence="1" id="KW-0507">mRNA processing</keyword>
<reference evidence="9" key="1">
    <citation type="journal article" date="2016" name="Nat. Biotechnol.">
        <title>Sequencing wild and cultivated cassava and related species reveals extensive interspecific hybridization and genetic diversity.</title>
        <authorList>
            <person name="Bredeson J.V."/>
            <person name="Lyons J.B."/>
            <person name="Prochnik S.E."/>
            <person name="Wu G.A."/>
            <person name="Ha C.M."/>
            <person name="Edsinger-Gonzales E."/>
            <person name="Grimwood J."/>
            <person name="Schmutz J."/>
            <person name="Rabbi I.Y."/>
            <person name="Egesi C."/>
            <person name="Nauluvula P."/>
            <person name="Lebot V."/>
            <person name="Ndunguru J."/>
            <person name="Mkamilo G."/>
            <person name="Bart R.S."/>
            <person name="Setter T.L."/>
            <person name="Gleadow R.M."/>
            <person name="Kulakow P."/>
            <person name="Ferguson M.E."/>
            <person name="Rounsley S."/>
            <person name="Rokhsar D.S."/>
        </authorList>
    </citation>
    <scope>NUCLEOTIDE SEQUENCE [LARGE SCALE GENOMIC DNA]</scope>
    <source>
        <strain evidence="9">cv. AM560-2</strain>
    </source>
</reference>
<dbReference type="InterPro" id="IPR048966">
    <property type="entry name" value="Aquarius_b-barrel"/>
</dbReference>
<dbReference type="EMBL" id="CM004390">
    <property type="protein sequence ID" value="OAY53462.1"/>
    <property type="molecule type" value="Genomic_DNA"/>
</dbReference>
<keyword evidence="1" id="KW-0508">mRNA splicing</keyword>
<dbReference type="GO" id="GO:0071013">
    <property type="term" value="C:catalytic step 2 spliceosome"/>
    <property type="evidence" value="ECO:0000318"/>
    <property type="project" value="GO_Central"/>
</dbReference>
<evidence type="ECO:0000259" key="3">
    <source>
        <dbReference type="Pfam" id="PF13086"/>
    </source>
</evidence>
<feature type="domain" description="RNA helicase aquarius insertion" evidence="7">
    <location>
        <begin position="769"/>
        <end position="868"/>
    </location>
</feature>